<protein>
    <submittedName>
        <fullName evidence="5">ATPase subunit of ABC transporter with duplicated ATPase domains</fullName>
    </submittedName>
</protein>
<feature type="domain" description="ABC transporter" evidence="4">
    <location>
        <begin position="4"/>
        <end position="255"/>
    </location>
</feature>
<evidence type="ECO:0000256" key="3">
    <source>
        <dbReference type="ARBA" id="ARBA00022840"/>
    </source>
</evidence>
<dbReference type="Pfam" id="PF00005">
    <property type="entry name" value="ABC_tran"/>
    <property type="match status" value="2"/>
</dbReference>
<dbReference type="AlphaFoldDB" id="A0A3N1XAU6"/>
<dbReference type="CDD" id="cd03221">
    <property type="entry name" value="ABCF_EF-3"/>
    <property type="match status" value="2"/>
</dbReference>
<dbReference type="PANTHER" id="PTHR42855:SF2">
    <property type="entry name" value="DRUG RESISTANCE ABC TRANSPORTER,ATP-BINDING PROTEIN"/>
    <property type="match status" value="1"/>
</dbReference>
<organism evidence="5 6">
    <name type="scientific">Mobilisporobacter senegalensis</name>
    <dbReference type="NCBI Taxonomy" id="1329262"/>
    <lineage>
        <taxon>Bacteria</taxon>
        <taxon>Bacillati</taxon>
        <taxon>Bacillota</taxon>
        <taxon>Clostridia</taxon>
        <taxon>Lachnospirales</taxon>
        <taxon>Lachnospiraceae</taxon>
        <taxon>Mobilisporobacter</taxon>
    </lineage>
</organism>
<dbReference type="PROSITE" id="PS00211">
    <property type="entry name" value="ABC_TRANSPORTER_1"/>
    <property type="match status" value="2"/>
</dbReference>
<dbReference type="InterPro" id="IPR032781">
    <property type="entry name" value="ABC_tran_Xtn"/>
</dbReference>
<keyword evidence="6" id="KW-1185">Reference proteome</keyword>
<dbReference type="FunFam" id="3.40.50.300:FF:000011">
    <property type="entry name" value="Putative ABC transporter ATP-binding component"/>
    <property type="match status" value="1"/>
</dbReference>
<reference evidence="5 6" key="1">
    <citation type="submission" date="2018-11" db="EMBL/GenBank/DDBJ databases">
        <title>Genomic Encyclopedia of Type Strains, Phase IV (KMG-IV): sequencing the most valuable type-strain genomes for metagenomic binning, comparative biology and taxonomic classification.</title>
        <authorList>
            <person name="Goeker M."/>
        </authorList>
    </citation>
    <scope>NUCLEOTIDE SEQUENCE [LARGE SCALE GENOMIC DNA]</scope>
    <source>
        <strain evidence="5 6">DSM 26537</strain>
    </source>
</reference>
<gene>
    <name evidence="5" type="ORF">EDD66_1121</name>
</gene>
<keyword evidence="2" id="KW-0547">Nucleotide-binding</keyword>
<dbReference type="FunFam" id="3.40.50.300:FF:000309">
    <property type="entry name" value="ABC transporter ATP-binding protein"/>
    <property type="match status" value="1"/>
</dbReference>
<evidence type="ECO:0000259" key="4">
    <source>
        <dbReference type="PROSITE" id="PS50893"/>
    </source>
</evidence>
<sequence>MNIISLQNIKQSFAASSIFNGVSLEINENERVGIIGGNGTGKTTLLKIIAGILKPEEGFVSWKKDTTIGFLQQIPEFEDDLSIYEIMNTSFDDLIEINKCMKELEFKLQNDYSEEILKRYGNCQEEYIKKGGYEIESKIKRVVNGLGIVSLQEKRWGQLSGGERTKVGLGLILLKEPNLLLLDEPTNHLDLTAIDWLAQFLKTYKGTILLVSHDRYFLDEITTKIVEVEKEELTTYHTNYSGYLIERDERILREFQQYQDQQKKIKKMKEAIKRLKDWANRSNPPSESLHRRAKNMEKALNRIEVIQKPSVQKNMKLDLAVENRGGDDVFYLENISKSYEGFELFTDVNLSVKYGERIAIVGDNGCGKTTLIKIITKQLNPSSGNIKHGSSLSIGYLSQYADEMCHEYTVLQEFRDKITLTETECRKILAKFLFYGDSVYKKVSSLSGGERMRLRWAEIVNERNNVLILDEPTNHLDIASKEALEDALSQYKGTIIAISHDRYFLDKFFNTIYWMEDKNIKRYHGNFSFAKEKRAAALEI</sequence>
<feature type="domain" description="ABC transporter" evidence="4">
    <location>
        <begin position="330"/>
        <end position="540"/>
    </location>
</feature>
<dbReference type="Proteomes" id="UP000273083">
    <property type="component" value="Unassembled WGS sequence"/>
</dbReference>
<dbReference type="EMBL" id="RJVG01000012">
    <property type="protein sequence ID" value="ROR23870.1"/>
    <property type="molecule type" value="Genomic_DNA"/>
</dbReference>
<name>A0A3N1XAU6_9FIRM</name>
<comment type="caution">
    <text evidence="5">The sequence shown here is derived from an EMBL/GenBank/DDBJ whole genome shotgun (WGS) entry which is preliminary data.</text>
</comment>
<evidence type="ECO:0000256" key="1">
    <source>
        <dbReference type="ARBA" id="ARBA00022737"/>
    </source>
</evidence>
<dbReference type="SUPFAM" id="SSF52540">
    <property type="entry name" value="P-loop containing nucleoside triphosphate hydrolases"/>
    <property type="match status" value="2"/>
</dbReference>
<dbReference type="InterPro" id="IPR017871">
    <property type="entry name" value="ABC_transporter-like_CS"/>
</dbReference>
<dbReference type="Gene3D" id="3.40.50.300">
    <property type="entry name" value="P-loop containing nucleotide triphosphate hydrolases"/>
    <property type="match status" value="2"/>
</dbReference>
<dbReference type="Pfam" id="PF12848">
    <property type="entry name" value="ABC_tran_Xtn"/>
    <property type="match status" value="1"/>
</dbReference>
<dbReference type="NCBIfam" id="NF000355">
    <property type="entry name" value="ribo_prot_ABC_F"/>
    <property type="match status" value="1"/>
</dbReference>
<accession>A0A3N1XAU6</accession>
<dbReference type="InterPro" id="IPR003593">
    <property type="entry name" value="AAA+_ATPase"/>
</dbReference>
<evidence type="ECO:0000256" key="2">
    <source>
        <dbReference type="ARBA" id="ARBA00022741"/>
    </source>
</evidence>
<dbReference type="PROSITE" id="PS50893">
    <property type="entry name" value="ABC_TRANSPORTER_2"/>
    <property type="match status" value="2"/>
</dbReference>
<dbReference type="GO" id="GO:0003676">
    <property type="term" value="F:nucleic acid binding"/>
    <property type="evidence" value="ECO:0007669"/>
    <property type="project" value="UniProtKB-ARBA"/>
</dbReference>
<dbReference type="SMART" id="SM00382">
    <property type="entry name" value="AAA"/>
    <property type="match status" value="2"/>
</dbReference>
<keyword evidence="1" id="KW-0677">Repeat</keyword>
<dbReference type="PANTHER" id="PTHR42855">
    <property type="entry name" value="ABC TRANSPORTER ATP-BINDING SUBUNIT"/>
    <property type="match status" value="1"/>
</dbReference>
<dbReference type="GO" id="GO:0016887">
    <property type="term" value="F:ATP hydrolysis activity"/>
    <property type="evidence" value="ECO:0007669"/>
    <property type="project" value="InterPro"/>
</dbReference>
<evidence type="ECO:0000313" key="6">
    <source>
        <dbReference type="Proteomes" id="UP000273083"/>
    </source>
</evidence>
<evidence type="ECO:0000313" key="5">
    <source>
        <dbReference type="EMBL" id="ROR23870.1"/>
    </source>
</evidence>
<dbReference type="InterPro" id="IPR051309">
    <property type="entry name" value="ABCF_ATPase"/>
</dbReference>
<dbReference type="GO" id="GO:0005524">
    <property type="term" value="F:ATP binding"/>
    <property type="evidence" value="ECO:0007669"/>
    <property type="project" value="UniProtKB-KW"/>
</dbReference>
<dbReference type="InterPro" id="IPR003439">
    <property type="entry name" value="ABC_transporter-like_ATP-bd"/>
</dbReference>
<dbReference type="InterPro" id="IPR027417">
    <property type="entry name" value="P-loop_NTPase"/>
</dbReference>
<proteinExistence type="predicted"/>
<dbReference type="RefSeq" id="WP_123610493.1">
    <property type="nucleotide sequence ID" value="NZ_RJVG01000012.1"/>
</dbReference>
<keyword evidence="3" id="KW-0067">ATP-binding</keyword>
<dbReference type="OrthoDB" id="9801441at2"/>